<dbReference type="InterPro" id="IPR039647">
    <property type="entry name" value="EF_hand_pair_protein_CML-like"/>
</dbReference>
<dbReference type="FunFam" id="1.10.238.10:FF:000292">
    <property type="entry name" value="Calcium-binding protein CML38"/>
    <property type="match status" value="1"/>
</dbReference>
<feature type="region of interest" description="Disordered" evidence="5">
    <location>
        <begin position="142"/>
        <end position="185"/>
    </location>
</feature>
<dbReference type="EMBL" id="JACEFO010003293">
    <property type="protein sequence ID" value="KAF8642112.1"/>
    <property type="molecule type" value="Genomic_DNA"/>
</dbReference>
<feature type="domain" description="EF-hand" evidence="6">
    <location>
        <begin position="319"/>
        <end position="354"/>
    </location>
</feature>
<evidence type="ECO:0000313" key="8">
    <source>
        <dbReference type="Proteomes" id="UP000636709"/>
    </source>
</evidence>
<name>A0A835DVU5_9POAL</name>
<protein>
    <recommendedName>
        <fullName evidence="6">EF-hand domain-containing protein</fullName>
    </recommendedName>
</protein>
<dbReference type="PANTHER" id="PTHR10891">
    <property type="entry name" value="EF-HAND CALCIUM-BINDING DOMAIN CONTAINING PROTEIN"/>
    <property type="match status" value="1"/>
</dbReference>
<accession>A0A835DVU5</accession>
<proteinExistence type="predicted"/>
<feature type="domain" description="EF-hand" evidence="6">
    <location>
        <begin position="3"/>
        <end position="38"/>
    </location>
</feature>
<feature type="compositionally biased region" description="Low complexity" evidence="5">
    <location>
        <begin position="156"/>
        <end position="173"/>
    </location>
</feature>
<evidence type="ECO:0000256" key="1">
    <source>
        <dbReference type="ARBA" id="ARBA00003291"/>
    </source>
</evidence>
<dbReference type="PROSITE" id="PS00018">
    <property type="entry name" value="EF_HAND_1"/>
    <property type="match status" value="5"/>
</dbReference>
<keyword evidence="2" id="KW-0479">Metal-binding</keyword>
<sequence length="423" mass="45764">MVAASGELRRVFASFDQDGDGKISAAELRLRGREGARGVGVASADADGDGLLDEAEFLRLAGEVSAGDEEDERRRWLREAFAMYDEMEGSGRITALSLKLMLGRLGAHRDIGECQAMICRFDLDGDGVLKLPWIRRVTSSSTLARDPPGGQVGAENTAATNVGTSSASSSVFSPRNQDRKPVETNPGATLKHRLLRHGISIPIRVSSRPRPRLDGPCCHTARHRRRQFCLVAILPPFREASKIRVQAQRQGVVDIDQTSQAASLAPKSRMVVASSSSSSASSTSRDLGSLFAAFDKDADGRISAAELRLCMRATLGEEVSSEEAEALVASVDADGDGLLDADEFARLALAEVGEEERHRGLRQAFGMYEMEGEGCITPTSLKRMLSKLGAHQEIDDCRAMICRFDLDGDGVLSFDEFKIMMNA</sequence>
<feature type="domain" description="EF-hand" evidence="6">
    <location>
        <begin position="282"/>
        <end position="317"/>
    </location>
</feature>
<evidence type="ECO:0000259" key="6">
    <source>
        <dbReference type="PROSITE" id="PS50222"/>
    </source>
</evidence>
<comment type="caution">
    <text evidence="7">The sequence shown here is derived from an EMBL/GenBank/DDBJ whole genome shotgun (WGS) entry which is preliminary data.</text>
</comment>
<dbReference type="InterPro" id="IPR018247">
    <property type="entry name" value="EF_Hand_1_Ca_BS"/>
</dbReference>
<dbReference type="GO" id="GO:0005509">
    <property type="term" value="F:calcium ion binding"/>
    <property type="evidence" value="ECO:0007669"/>
    <property type="project" value="InterPro"/>
</dbReference>
<dbReference type="Pfam" id="PF13499">
    <property type="entry name" value="EF-hand_7"/>
    <property type="match status" value="1"/>
</dbReference>
<dbReference type="AlphaFoldDB" id="A0A835DVU5"/>
<dbReference type="InterPro" id="IPR011992">
    <property type="entry name" value="EF-hand-dom_pair"/>
</dbReference>
<dbReference type="Pfam" id="PF13405">
    <property type="entry name" value="EF-hand_6"/>
    <property type="match status" value="1"/>
</dbReference>
<dbReference type="Gene3D" id="1.10.238.10">
    <property type="entry name" value="EF-hand"/>
    <property type="match status" value="4"/>
</dbReference>
<keyword evidence="4" id="KW-0106">Calcium</keyword>
<organism evidence="7 8">
    <name type="scientific">Digitaria exilis</name>
    <dbReference type="NCBI Taxonomy" id="1010633"/>
    <lineage>
        <taxon>Eukaryota</taxon>
        <taxon>Viridiplantae</taxon>
        <taxon>Streptophyta</taxon>
        <taxon>Embryophyta</taxon>
        <taxon>Tracheophyta</taxon>
        <taxon>Spermatophyta</taxon>
        <taxon>Magnoliopsida</taxon>
        <taxon>Liliopsida</taxon>
        <taxon>Poales</taxon>
        <taxon>Poaceae</taxon>
        <taxon>PACMAD clade</taxon>
        <taxon>Panicoideae</taxon>
        <taxon>Panicodae</taxon>
        <taxon>Paniceae</taxon>
        <taxon>Anthephorinae</taxon>
        <taxon>Digitaria</taxon>
    </lineage>
</organism>
<keyword evidence="8" id="KW-1185">Reference proteome</keyword>
<dbReference type="InterPro" id="IPR002048">
    <property type="entry name" value="EF_hand_dom"/>
</dbReference>
<evidence type="ECO:0000313" key="7">
    <source>
        <dbReference type="EMBL" id="KAF8642112.1"/>
    </source>
</evidence>
<dbReference type="FunFam" id="1.10.238.10:FF:000003">
    <property type="entry name" value="Calmodulin A"/>
    <property type="match status" value="1"/>
</dbReference>
<gene>
    <name evidence="7" type="ORF">HU200_067371</name>
</gene>
<dbReference type="Proteomes" id="UP000636709">
    <property type="component" value="Unassembled WGS sequence"/>
</dbReference>
<dbReference type="Pfam" id="PF13833">
    <property type="entry name" value="EF-hand_8"/>
    <property type="match status" value="1"/>
</dbReference>
<dbReference type="Gramene" id="Dexi5B01G0038880.1">
    <property type="protein sequence ID" value="Dexi5B01G0038880.1:cds"/>
    <property type="gene ID" value="Dexi5B01G0038880"/>
</dbReference>
<feature type="domain" description="EF-hand" evidence="6">
    <location>
        <begin position="392"/>
        <end position="423"/>
    </location>
</feature>
<comment type="function">
    <text evidence="1">Potential calcium sensor.</text>
</comment>
<dbReference type="CDD" id="cd00051">
    <property type="entry name" value="EFh"/>
    <property type="match status" value="3"/>
</dbReference>
<evidence type="ECO:0000256" key="3">
    <source>
        <dbReference type="ARBA" id="ARBA00022737"/>
    </source>
</evidence>
<evidence type="ECO:0000256" key="4">
    <source>
        <dbReference type="ARBA" id="ARBA00022837"/>
    </source>
</evidence>
<keyword evidence="3" id="KW-0677">Repeat</keyword>
<evidence type="ECO:0000256" key="2">
    <source>
        <dbReference type="ARBA" id="ARBA00022723"/>
    </source>
</evidence>
<dbReference type="SUPFAM" id="SSF47473">
    <property type="entry name" value="EF-hand"/>
    <property type="match status" value="2"/>
</dbReference>
<evidence type="ECO:0000256" key="5">
    <source>
        <dbReference type="SAM" id="MobiDB-lite"/>
    </source>
</evidence>
<dbReference type="Pfam" id="PF13202">
    <property type="entry name" value="EF-hand_5"/>
    <property type="match status" value="1"/>
</dbReference>
<dbReference type="PROSITE" id="PS50222">
    <property type="entry name" value="EF_HAND_2"/>
    <property type="match status" value="4"/>
</dbReference>
<reference evidence="7" key="1">
    <citation type="submission" date="2020-07" db="EMBL/GenBank/DDBJ databases">
        <title>Genome sequence and genetic diversity analysis of an under-domesticated orphan crop, white fonio (Digitaria exilis).</title>
        <authorList>
            <person name="Bennetzen J.L."/>
            <person name="Chen S."/>
            <person name="Ma X."/>
            <person name="Wang X."/>
            <person name="Yssel A.E.J."/>
            <person name="Chaluvadi S.R."/>
            <person name="Johnson M."/>
            <person name="Gangashetty P."/>
            <person name="Hamidou F."/>
            <person name="Sanogo M.D."/>
            <person name="Zwaenepoel A."/>
            <person name="Wallace J."/>
            <person name="Van De Peer Y."/>
            <person name="Van Deynze A."/>
        </authorList>
    </citation>
    <scope>NUCLEOTIDE SEQUENCE</scope>
    <source>
        <tissue evidence="7">Leaves</tissue>
    </source>
</reference>
<dbReference type="SMART" id="SM00054">
    <property type="entry name" value="EFh"/>
    <property type="match status" value="8"/>
</dbReference>
<dbReference type="OrthoDB" id="26525at2759"/>